<sequence length="143" mass="15132">MLDSALSLAQDYVPSGLSAAGSIGSFFGGIIGYVIAVIALWPVFTKAGRPGWGAIIPIYNAYLLTKIAGYHGATLLLFLIPVVNVVWAVFIAYGVAKAFGKGLVFSFFLLWLFALIGYLILGYGSSRYLGDGGDPSKRVTSTV</sequence>
<feature type="transmembrane region" description="Helical" evidence="1">
    <location>
        <begin position="20"/>
        <end position="44"/>
    </location>
</feature>
<dbReference type="InterPro" id="IPR043739">
    <property type="entry name" value="DUF5684"/>
</dbReference>
<proteinExistence type="predicted"/>
<reference evidence="3" key="1">
    <citation type="submission" date="2017-04" db="EMBL/GenBank/DDBJ databases">
        <authorList>
            <person name="Varghese N."/>
            <person name="Submissions S."/>
        </authorList>
    </citation>
    <scope>NUCLEOTIDE SEQUENCE [LARGE SCALE GENOMIC DNA]</scope>
    <source>
        <strain evidence="3">VKM Ac-2121</strain>
    </source>
</reference>
<name>A0A1X7PI29_9MICO</name>
<keyword evidence="1" id="KW-0812">Transmembrane</keyword>
<gene>
    <name evidence="2" type="ORF">SAMN06295885_3493</name>
</gene>
<dbReference type="Proteomes" id="UP000193711">
    <property type="component" value="Unassembled WGS sequence"/>
</dbReference>
<dbReference type="EMBL" id="FXBM01000004">
    <property type="protein sequence ID" value="SMH50252.1"/>
    <property type="molecule type" value="Genomic_DNA"/>
</dbReference>
<dbReference type="Pfam" id="PF18936">
    <property type="entry name" value="DUF5684"/>
    <property type="match status" value="1"/>
</dbReference>
<dbReference type="STRING" id="1891671.SAMN06295885_3493"/>
<evidence type="ECO:0000313" key="3">
    <source>
        <dbReference type="Proteomes" id="UP000193711"/>
    </source>
</evidence>
<feature type="transmembrane region" description="Helical" evidence="1">
    <location>
        <begin position="103"/>
        <end position="121"/>
    </location>
</feature>
<dbReference type="RefSeq" id="WP_208857006.1">
    <property type="nucleotide sequence ID" value="NZ_FXBM01000004.1"/>
</dbReference>
<accession>A0A1X7PI29</accession>
<keyword evidence="3" id="KW-1185">Reference proteome</keyword>
<evidence type="ECO:0000313" key="2">
    <source>
        <dbReference type="EMBL" id="SMH50252.1"/>
    </source>
</evidence>
<feature type="transmembrane region" description="Helical" evidence="1">
    <location>
        <begin position="75"/>
        <end position="96"/>
    </location>
</feature>
<organism evidence="2 3">
    <name type="scientific">Rathayibacter oskolensis</name>
    <dbReference type="NCBI Taxonomy" id="1891671"/>
    <lineage>
        <taxon>Bacteria</taxon>
        <taxon>Bacillati</taxon>
        <taxon>Actinomycetota</taxon>
        <taxon>Actinomycetes</taxon>
        <taxon>Micrococcales</taxon>
        <taxon>Microbacteriaceae</taxon>
        <taxon>Rathayibacter</taxon>
    </lineage>
</organism>
<keyword evidence="1" id="KW-0472">Membrane</keyword>
<evidence type="ECO:0008006" key="4">
    <source>
        <dbReference type="Google" id="ProtNLM"/>
    </source>
</evidence>
<feature type="transmembrane region" description="Helical" evidence="1">
    <location>
        <begin position="51"/>
        <end position="69"/>
    </location>
</feature>
<dbReference type="AlphaFoldDB" id="A0A1X7PI29"/>
<evidence type="ECO:0000256" key="1">
    <source>
        <dbReference type="SAM" id="Phobius"/>
    </source>
</evidence>
<protein>
    <recommendedName>
        <fullName evidence="4">Signal peptidase I</fullName>
    </recommendedName>
</protein>
<keyword evidence="1" id="KW-1133">Transmembrane helix</keyword>